<dbReference type="SUPFAM" id="SSF81923">
    <property type="entry name" value="Double Clp-N motif"/>
    <property type="match status" value="1"/>
</dbReference>
<evidence type="ECO:0000313" key="8">
    <source>
        <dbReference type="Proteomes" id="UP000714817"/>
    </source>
</evidence>
<keyword evidence="2" id="KW-0547">Nucleotide-binding</keyword>
<dbReference type="InterPro" id="IPR001270">
    <property type="entry name" value="ClpA/B"/>
</dbReference>
<keyword evidence="7" id="KW-0645">Protease</keyword>
<dbReference type="InterPro" id="IPR050130">
    <property type="entry name" value="ClpA_ClpB"/>
</dbReference>
<evidence type="ECO:0000256" key="4">
    <source>
        <dbReference type="ARBA" id="ARBA00023186"/>
    </source>
</evidence>
<name>A0A955IWV5_UNCKA</name>
<dbReference type="FunFam" id="3.40.50.300:FF:000025">
    <property type="entry name" value="ATP-dependent Clp protease subunit"/>
    <property type="match status" value="1"/>
</dbReference>
<dbReference type="SMART" id="SM01086">
    <property type="entry name" value="ClpB_D2-small"/>
    <property type="match status" value="1"/>
</dbReference>
<dbReference type="Pfam" id="PF17871">
    <property type="entry name" value="AAA_lid_9"/>
    <property type="match status" value="1"/>
</dbReference>
<dbReference type="InterPro" id="IPR003959">
    <property type="entry name" value="ATPase_AAA_core"/>
</dbReference>
<dbReference type="InterPro" id="IPR027417">
    <property type="entry name" value="P-loop_NTPase"/>
</dbReference>
<feature type="domain" description="Clp ATPase C-terminal" evidence="6">
    <location>
        <begin position="674"/>
        <end position="762"/>
    </location>
</feature>
<dbReference type="InterPro" id="IPR041546">
    <property type="entry name" value="ClpA/ClpB_AAA_lid"/>
</dbReference>
<dbReference type="GO" id="GO:0005524">
    <property type="term" value="F:ATP binding"/>
    <property type="evidence" value="ECO:0007669"/>
    <property type="project" value="UniProtKB-KW"/>
</dbReference>
<organism evidence="7 8">
    <name type="scientific">candidate division WWE3 bacterium</name>
    <dbReference type="NCBI Taxonomy" id="2053526"/>
    <lineage>
        <taxon>Bacteria</taxon>
        <taxon>Katanobacteria</taxon>
    </lineage>
</organism>
<dbReference type="Proteomes" id="UP000714817">
    <property type="component" value="Unassembled WGS sequence"/>
</dbReference>
<dbReference type="Gene3D" id="3.40.50.300">
    <property type="entry name" value="P-loop containing nucleotide triphosphate hydrolases"/>
    <property type="match status" value="2"/>
</dbReference>
<gene>
    <name evidence="7" type="ORF">KDA10_03785</name>
</gene>
<dbReference type="GO" id="GO:0006508">
    <property type="term" value="P:proteolysis"/>
    <property type="evidence" value="ECO:0007669"/>
    <property type="project" value="UniProtKB-KW"/>
</dbReference>
<proteinExistence type="predicted"/>
<reference evidence="7" key="1">
    <citation type="submission" date="2020-04" db="EMBL/GenBank/DDBJ databases">
        <authorList>
            <person name="Zhang T."/>
        </authorList>
    </citation>
    <scope>NUCLEOTIDE SEQUENCE</scope>
    <source>
        <strain evidence="7">HKST-UBA80</strain>
    </source>
</reference>
<dbReference type="Pfam" id="PF10431">
    <property type="entry name" value="ClpB_D2-small"/>
    <property type="match status" value="1"/>
</dbReference>
<comment type="caution">
    <text evidence="7">The sequence shown here is derived from an EMBL/GenBank/DDBJ whole genome shotgun (WGS) entry which is preliminary data.</text>
</comment>
<dbReference type="GO" id="GO:0008233">
    <property type="term" value="F:peptidase activity"/>
    <property type="evidence" value="ECO:0007669"/>
    <property type="project" value="UniProtKB-KW"/>
</dbReference>
<dbReference type="SMART" id="SM00382">
    <property type="entry name" value="AAA"/>
    <property type="match status" value="1"/>
</dbReference>
<dbReference type="PANTHER" id="PTHR11638:SF18">
    <property type="entry name" value="HEAT SHOCK PROTEIN 104"/>
    <property type="match status" value="1"/>
</dbReference>
<protein>
    <submittedName>
        <fullName evidence="7">ATP-dependent Clp protease ATP-binding subunit</fullName>
    </submittedName>
</protein>
<dbReference type="Gene3D" id="1.10.8.60">
    <property type="match status" value="2"/>
</dbReference>
<dbReference type="InterPro" id="IPR058680">
    <property type="entry name" value="NBD_SMAX1-like"/>
</dbReference>
<evidence type="ECO:0000259" key="6">
    <source>
        <dbReference type="SMART" id="SM01086"/>
    </source>
</evidence>
<keyword evidence="3 7" id="KW-0067">ATP-binding</keyword>
<accession>A0A955IWV5</accession>
<dbReference type="Pfam" id="PF07724">
    <property type="entry name" value="AAA_2"/>
    <property type="match status" value="1"/>
</dbReference>
<evidence type="ECO:0000259" key="5">
    <source>
        <dbReference type="SMART" id="SM00382"/>
    </source>
</evidence>
<keyword evidence="7" id="KW-0378">Hydrolase</keyword>
<dbReference type="PANTHER" id="PTHR11638">
    <property type="entry name" value="ATP-DEPENDENT CLP PROTEASE"/>
    <property type="match status" value="1"/>
</dbReference>
<keyword evidence="1" id="KW-0677">Repeat</keyword>
<dbReference type="GO" id="GO:0005737">
    <property type="term" value="C:cytoplasm"/>
    <property type="evidence" value="ECO:0007669"/>
    <property type="project" value="TreeGrafter"/>
</dbReference>
<evidence type="ECO:0000256" key="1">
    <source>
        <dbReference type="ARBA" id="ARBA00022737"/>
    </source>
</evidence>
<dbReference type="Pfam" id="PF23569">
    <property type="entry name" value="NBD_SMAX1"/>
    <property type="match status" value="1"/>
</dbReference>
<sequence>MSLDRLTNRAKALITELSEGGDYVPALEIYKAIYSSSGLGGIIARQFPKIKIDKDLSINLNSLLKEAYYQASKMEHLYVGTEHLLLALLKIAKHKDFKTVANHLQSSNIFPKAMKMLSDKKENVILNSFGSNLNRTAVKKSSKQVVRKAELDKLIAILLKKSNANPLIVGEYGVGKQSLVDSLVESINSLEVPTFLAGYQIYEFDLMAFASSILNKGGLELSLSALQEELKGLNRAIIYIKNFQNLFISTSSGMGVPLIYPMFKDLLQNSGINFIATLHSSLYEKLAVDNSFILDSFTVLDVNEPSEEETIQILTHEARMLETFHGVRISSEVIKYIYDSAKSLQMDTFFPQKGVDLLDASCAYVLVSENRVPKDYKDLVDQTVILYGKMDKAVSAGTYEQALKIQTKLDSLEKRLLKYEKSMISSQEVEVTNVAVDETLRSLNLKKKEHELLDKDKLSNLYEQVRKEIIGQDQAVESVVKALIRSGLGLRPGNRPIGNFFFLGPTGVGKTELAKVLAREAFEDDGKSHLIRLDMSDFSEKHTVARLVGAPPGYVGYSDGGELTSKIESQPDSVVLFDEIEKAHPDVLNILLQIMEEGELVDAKGNTFEFDKAVIILTSNLGTEILHGREIGFKDSGSTASDSDVEKNLKQNLKKILKPELINRFDEIVVFKRLSKDDQMKILNLLLTKVNEQVREQDVTLHVYRSAKKHLLELGYSQEYGARSLRRVVEKELLDRVAEILLATKKRPIKISIRAHKGKLTATSTFQRKSTRKN</sequence>
<dbReference type="CDD" id="cd19499">
    <property type="entry name" value="RecA-like_ClpB_Hsp104-like"/>
    <property type="match status" value="1"/>
</dbReference>
<dbReference type="InterPro" id="IPR019489">
    <property type="entry name" value="Clp_ATPase_C"/>
</dbReference>
<dbReference type="InterPro" id="IPR003593">
    <property type="entry name" value="AAA+_ATPase"/>
</dbReference>
<dbReference type="InterPro" id="IPR036628">
    <property type="entry name" value="Clp_N_dom_sf"/>
</dbReference>
<dbReference type="PRINTS" id="PR00300">
    <property type="entry name" value="CLPPROTEASEA"/>
</dbReference>
<feature type="domain" description="AAA+ ATPase" evidence="5">
    <location>
        <begin position="496"/>
        <end position="675"/>
    </location>
</feature>
<dbReference type="EMBL" id="JAGQNY010000019">
    <property type="protein sequence ID" value="MCA9302447.1"/>
    <property type="molecule type" value="Genomic_DNA"/>
</dbReference>
<evidence type="ECO:0000256" key="3">
    <source>
        <dbReference type="ARBA" id="ARBA00022840"/>
    </source>
</evidence>
<dbReference type="AlphaFoldDB" id="A0A955IWV5"/>
<dbReference type="GO" id="GO:0034605">
    <property type="term" value="P:cellular response to heat"/>
    <property type="evidence" value="ECO:0007669"/>
    <property type="project" value="TreeGrafter"/>
</dbReference>
<reference evidence="7" key="2">
    <citation type="journal article" date="2021" name="Microbiome">
        <title>Successional dynamics and alternative stable states in a saline activated sludge microbial community over 9 years.</title>
        <authorList>
            <person name="Wang Y."/>
            <person name="Ye J."/>
            <person name="Ju F."/>
            <person name="Liu L."/>
            <person name="Boyd J.A."/>
            <person name="Deng Y."/>
            <person name="Parks D.H."/>
            <person name="Jiang X."/>
            <person name="Yin X."/>
            <person name="Woodcroft B.J."/>
            <person name="Tyson G.W."/>
            <person name="Hugenholtz P."/>
            <person name="Polz M.F."/>
            <person name="Zhang T."/>
        </authorList>
    </citation>
    <scope>NUCLEOTIDE SEQUENCE</scope>
    <source>
        <strain evidence="7">HKST-UBA80</strain>
    </source>
</reference>
<dbReference type="Gene3D" id="1.10.1780.10">
    <property type="entry name" value="Clp, N-terminal domain"/>
    <property type="match status" value="1"/>
</dbReference>
<dbReference type="SUPFAM" id="SSF52540">
    <property type="entry name" value="P-loop containing nucleoside triphosphate hydrolases"/>
    <property type="match status" value="2"/>
</dbReference>
<evidence type="ECO:0000256" key="2">
    <source>
        <dbReference type="ARBA" id="ARBA00022741"/>
    </source>
</evidence>
<keyword evidence="4" id="KW-0143">Chaperone</keyword>
<evidence type="ECO:0000313" key="7">
    <source>
        <dbReference type="EMBL" id="MCA9302447.1"/>
    </source>
</evidence>
<dbReference type="GO" id="GO:0016887">
    <property type="term" value="F:ATP hydrolysis activity"/>
    <property type="evidence" value="ECO:0007669"/>
    <property type="project" value="InterPro"/>
</dbReference>
<dbReference type="Gene3D" id="4.10.860.10">
    <property type="entry name" value="UVR domain"/>
    <property type="match status" value="1"/>
</dbReference>